<evidence type="ECO:0000256" key="6">
    <source>
        <dbReference type="ARBA" id="ARBA00022989"/>
    </source>
</evidence>
<feature type="transmembrane region" description="Helical" evidence="8">
    <location>
        <begin position="114"/>
        <end position="134"/>
    </location>
</feature>
<keyword evidence="3" id="KW-1003">Cell membrane</keyword>
<evidence type="ECO:0000313" key="9">
    <source>
        <dbReference type="EMBL" id="MEE2000823.1"/>
    </source>
</evidence>
<protein>
    <submittedName>
        <fullName evidence="9">ZIP family metal transporter</fullName>
    </submittedName>
</protein>
<keyword evidence="5" id="KW-0862">Zinc</keyword>
<feature type="transmembrane region" description="Helical" evidence="8">
    <location>
        <begin position="276"/>
        <end position="294"/>
    </location>
</feature>
<keyword evidence="10" id="KW-1185">Reference proteome</keyword>
<feature type="transmembrane region" description="Helical" evidence="8">
    <location>
        <begin position="155"/>
        <end position="178"/>
    </location>
</feature>
<proteinExistence type="inferred from homology"/>
<dbReference type="InterPro" id="IPR003689">
    <property type="entry name" value="ZIP"/>
</dbReference>
<feature type="transmembrane region" description="Helical" evidence="8">
    <location>
        <begin position="184"/>
        <end position="207"/>
    </location>
</feature>
<feature type="transmembrane region" description="Helical" evidence="8">
    <location>
        <begin position="79"/>
        <end position="102"/>
    </location>
</feature>
<reference evidence="9 10" key="1">
    <citation type="submission" date="2023-07" db="EMBL/GenBank/DDBJ databases">
        <title>Alkalimonas sp., MEB108 novel, alkaliphilic bacterium isolated from Lonar Lake, India.</title>
        <authorList>
            <person name="Joshi A."/>
            <person name="Thite S."/>
        </authorList>
    </citation>
    <scope>NUCLEOTIDE SEQUENCE [LARGE SCALE GENOMIC DNA]</scope>
    <source>
        <strain evidence="9 10">MEB108</strain>
    </source>
</reference>
<dbReference type="PANTHER" id="PTHR11040">
    <property type="entry name" value="ZINC/IRON TRANSPORTER"/>
    <property type="match status" value="1"/>
</dbReference>
<dbReference type="RefSeq" id="WP_330127957.1">
    <property type="nucleotide sequence ID" value="NZ_JAUHLI010000004.1"/>
</dbReference>
<dbReference type="SUPFAM" id="SSF103473">
    <property type="entry name" value="MFS general substrate transporter"/>
    <property type="match status" value="1"/>
</dbReference>
<keyword evidence="4 8" id="KW-0812">Transmembrane</keyword>
<evidence type="ECO:0000256" key="4">
    <source>
        <dbReference type="ARBA" id="ARBA00022692"/>
    </source>
</evidence>
<feature type="transmembrane region" description="Helical" evidence="8">
    <location>
        <begin position="46"/>
        <end position="67"/>
    </location>
</feature>
<sequence>MNTASLSKFSKLTPRKLLGWGILLLGAGYGIQQLVLLMQQQDHVRYAFYAGMAAAVATALGAIPALFSRRLSARLHAAMLGFGGGVMLAASIFSLIVPALTLFETSAQSWQGPLQVAAAILLGALLMLALERSVPHEHFIKGTEGHQALALKRSWLFVIAIILHNIPEGLAIGVAYASGDAVGASALATGISLQNVPEGFVVAMALLAVGYSRLVALSVGMLSGLVEPVMAVTGAIVMTNPMLLPWGLAMAAGAMLFVISHEMIPESHRQGHEMAATNGLMLGFVLMLVLDTALG</sequence>
<evidence type="ECO:0000256" key="3">
    <source>
        <dbReference type="ARBA" id="ARBA00022475"/>
    </source>
</evidence>
<evidence type="ECO:0000256" key="1">
    <source>
        <dbReference type="ARBA" id="ARBA00004651"/>
    </source>
</evidence>
<dbReference type="Pfam" id="PF02535">
    <property type="entry name" value="Zip"/>
    <property type="match status" value="1"/>
</dbReference>
<name>A0ABU7J2U0_9GAMM</name>
<feature type="transmembrane region" description="Helical" evidence="8">
    <location>
        <begin position="214"/>
        <end position="237"/>
    </location>
</feature>
<feature type="transmembrane region" description="Helical" evidence="8">
    <location>
        <begin position="243"/>
        <end position="264"/>
    </location>
</feature>
<organism evidence="9 10">
    <name type="scientific">Alkalimonas cellulosilytica</name>
    <dbReference type="NCBI Taxonomy" id="3058395"/>
    <lineage>
        <taxon>Bacteria</taxon>
        <taxon>Pseudomonadati</taxon>
        <taxon>Pseudomonadota</taxon>
        <taxon>Gammaproteobacteria</taxon>
        <taxon>Alkalimonas</taxon>
    </lineage>
</organism>
<dbReference type="EMBL" id="JAUHLI010000004">
    <property type="protein sequence ID" value="MEE2000823.1"/>
    <property type="molecule type" value="Genomic_DNA"/>
</dbReference>
<accession>A0ABU7J2U0</accession>
<comment type="caution">
    <text evidence="9">The sequence shown here is derived from an EMBL/GenBank/DDBJ whole genome shotgun (WGS) entry which is preliminary data.</text>
</comment>
<evidence type="ECO:0000256" key="5">
    <source>
        <dbReference type="ARBA" id="ARBA00022833"/>
    </source>
</evidence>
<gene>
    <name evidence="9" type="ORF">QWY20_05105</name>
</gene>
<keyword evidence="7 8" id="KW-0472">Membrane</keyword>
<keyword evidence="6 8" id="KW-1133">Transmembrane helix</keyword>
<evidence type="ECO:0000256" key="8">
    <source>
        <dbReference type="SAM" id="Phobius"/>
    </source>
</evidence>
<evidence type="ECO:0000313" key="10">
    <source>
        <dbReference type="Proteomes" id="UP001336314"/>
    </source>
</evidence>
<dbReference type="Proteomes" id="UP001336314">
    <property type="component" value="Unassembled WGS sequence"/>
</dbReference>
<comment type="similarity">
    <text evidence="2">Belongs to the ZIP transporter (TC 2.A.5) family.</text>
</comment>
<dbReference type="InterPro" id="IPR036259">
    <property type="entry name" value="MFS_trans_sf"/>
</dbReference>
<comment type="subcellular location">
    <subcellularLocation>
        <location evidence="1">Cell membrane</location>
        <topology evidence="1">Multi-pass membrane protein</topology>
    </subcellularLocation>
</comment>
<evidence type="ECO:0000256" key="2">
    <source>
        <dbReference type="ARBA" id="ARBA00006939"/>
    </source>
</evidence>
<dbReference type="PANTHER" id="PTHR11040:SF211">
    <property type="entry name" value="ZINC TRANSPORTER ZIP11"/>
    <property type="match status" value="1"/>
</dbReference>
<evidence type="ECO:0000256" key="7">
    <source>
        <dbReference type="ARBA" id="ARBA00023136"/>
    </source>
</evidence>